<keyword evidence="2" id="KW-1185">Reference proteome</keyword>
<dbReference type="EMBL" id="CP076129">
    <property type="protein sequence ID" value="QWG09922.1"/>
    <property type="molecule type" value="Genomic_DNA"/>
</dbReference>
<accession>A0ABX8H3M1</accession>
<evidence type="ECO:0000313" key="2">
    <source>
        <dbReference type="Proteomes" id="UP000682802"/>
    </source>
</evidence>
<dbReference type="Proteomes" id="UP000682802">
    <property type="component" value="Chromosome 2"/>
</dbReference>
<evidence type="ECO:0000313" key="1">
    <source>
        <dbReference type="EMBL" id="QWG09922.1"/>
    </source>
</evidence>
<reference evidence="1 2" key="1">
    <citation type="submission" date="2021-05" db="EMBL/GenBank/DDBJ databases">
        <title>Comparative genomic studies on the polysaccharide-degrading batcterial strains of the Flammeovirga genus.</title>
        <authorList>
            <person name="Zewei F."/>
            <person name="Zheng Z."/>
            <person name="Yu L."/>
            <person name="Ruyue G."/>
            <person name="Yanhong M."/>
            <person name="Yuanyuan C."/>
            <person name="Jingyan G."/>
            <person name="Wenjun H."/>
        </authorList>
    </citation>
    <scope>NUCLEOTIDE SEQUENCE [LARGE SCALE GENOMIC DNA]</scope>
    <source>
        <strain evidence="1 2">YS10</strain>
    </source>
</reference>
<sequence length="242" mass="27701">MKIILTIILSTFFFSSFGQKIRPGIYLTSKKDIGFESEIFEFYNDGTFNYFLFTCTGTGLGKGISKVLSNNSLQLSFTDCLNCSNQVQIESNETAADSLKINIILLDWSDKVKLSGVIVSIPTSKNGTVSDYNGQAIFNMNISNEDQNLLIQNIGYETINLKIPPNTTQLTGEIYLTTHWIYNKTEEKVFKIFKWNNSKLILKRYQDLEITYSKISNKKMEKIIIERMGEAGYNLYLTKFKR</sequence>
<proteinExistence type="predicted"/>
<protein>
    <recommendedName>
        <fullName evidence="3">Carboxypeptidase-like regulatory domain-containing protein</fullName>
    </recommendedName>
</protein>
<dbReference type="RefSeq" id="WP_144076580.1">
    <property type="nucleotide sequence ID" value="NZ_CP076129.1"/>
</dbReference>
<dbReference type="InterPro" id="IPR008969">
    <property type="entry name" value="CarboxyPept-like_regulatory"/>
</dbReference>
<dbReference type="SUPFAM" id="SSF49464">
    <property type="entry name" value="Carboxypeptidase regulatory domain-like"/>
    <property type="match status" value="1"/>
</dbReference>
<organism evidence="1 2">
    <name type="scientific">Flammeovirga kamogawensis</name>
    <dbReference type="NCBI Taxonomy" id="373891"/>
    <lineage>
        <taxon>Bacteria</taxon>
        <taxon>Pseudomonadati</taxon>
        <taxon>Bacteroidota</taxon>
        <taxon>Cytophagia</taxon>
        <taxon>Cytophagales</taxon>
        <taxon>Flammeovirgaceae</taxon>
        <taxon>Flammeovirga</taxon>
    </lineage>
</organism>
<evidence type="ECO:0008006" key="3">
    <source>
        <dbReference type="Google" id="ProtNLM"/>
    </source>
</evidence>
<gene>
    <name evidence="1" type="ORF">KM029_19770</name>
</gene>
<name>A0ABX8H3M1_9BACT</name>